<keyword evidence="2" id="KW-0808">Transferase</keyword>
<comment type="caution">
    <text evidence="2">The sequence shown here is derived from an EMBL/GenBank/DDBJ whole genome shotgun (WGS) entry which is preliminary data.</text>
</comment>
<name>A0ABQ5W244_9HYPH</name>
<dbReference type="Pfam" id="PF08241">
    <property type="entry name" value="Methyltransf_11"/>
    <property type="match status" value="1"/>
</dbReference>
<keyword evidence="3" id="KW-1185">Reference proteome</keyword>
<proteinExistence type="predicted"/>
<dbReference type="RefSeq" id="WP_284339499.1">
    <property type="nucleotide sequence ID" value="NZ_BSNS01000007.1"/>
</dbReference>
<dbReference type="GO" id="GO:0008168">
    <property type="term" value="F:methyltransferase activity"/>
    <property type="evidence" value="ECO:0007669"/>
    <property type="project" value="UniProtKB-KW"/>
</dbReference>
<reference evidence="3" key="1">
    <citation type="journal article" date="2019" name="Int. J. Syst. Evol. Microbiol.">
        <title>The Global Catalogue of Microorganisms (GCM) 10K type strain sequencing project: providing services to taxonomists for standard genome sequencing and annotation.</title>
        <authorList>
            <consortium name="The Broad Institute Genomics Platform"/>
            <consortium name="The Broad Institute Genome Sequencing Center for Infectious Disease"/>
            <person name="Wu L."/>
            <person name="Ma J."/>
        </authorList>
    </citation>
    <scope>NUCLEOTIDE SEQUENCE [LARGE SCALE GENOMIC DNA]</scope>
    <source>
        <strain evidence="3">NBRC 112416</strain>
    </source>
</reference>
<dbReference type="Proteomes" id="UP001156691">
    <property type="component" value="Unassembled WGS sequence"/>
</dbReference>
<dbReference type="EMBL" id="BSNS01000007">
    <property type="protein sequence ID" value="GLQ54057.1"/>
    <property type="molecule type" value="Genomic_DNA"/>
</dbReference>
<dbReference type="PANTHER" id="PTHR43591">
    <property type="entry name" value="METHYLTRANSFERASE"/>
    <property type="match status" value="1"/>
</dbReference>
<dbReference type="InterPro" id="IPR013216">
    <property type="entry name" value="Methyltransf_11"/>
</dbReference>
<accession>A0ABQ5W244</accession>
<evidence type="ECO:0000313" key="3">
    <source>
        <dbReference type="Proteomes" id="UP001156691"/>
    </source>
</evidence>
<dbReference type="Gene3D" id="3.40.50.150">
    <property type="entry name" value="Vaccinia Virus protein VP39"/>
    <property type="match status" value="1"/>
</dbReference>
<gene>
    <name evidence="2" type="ORF">GCM10010862_13160</name>
</gene>
<keyword evidence="2" id="KW-0489">Methyltransferase</keyword>
<dbReference type="SUPFAM" id="SSF53335">
    <property type="entry name" value="S-adenosyl-L-methionine-dependent methyltransferases"/>
    <property type="match status" value="1"/>
</dbReference>
<dbReference type="InterPro" id="IPR029063">
    <property type="entry name" value="SAM-dependent_MTases_sf"/>
</dbReference>
<protein>
    <submittedName>
        <fullName evidence="2">Methyltransferase</fullName>
    </submittedName>
</protein>
<feature type="domain" description="Methyltransferase type 11" evidence="1">
    <location>
        <begin position="44"/>
        <end position="139"/>
    </location>
</feature>
<evidence type="ECO:0000259" key="1">
    <source>
        <dbReference type="Pfam" id="PF08241"/>
    </source>
</evidence>
<evidence type="ECO:0000313" key="2">
    <source>
        <dbReference type="EMBL" id="GLQ54057.1"/>
    </source>
</evidence>
<dbReference type="GO" id="GO:0032259">
    <property type="term" value="P:methylation"/>
    <property type="evidence" value="ECO:0007669"/>
    <property type="project" value="UniProtKB-KW"/>
</dbReference>
<dbReference type="CDD" id="cd02440">
    <property type="entry name" value="AdoMet_MTases"/>
    <property type="match status" value="1"/>
</dbReference>
<organism evidence="2 3">
    <name type="scientific">Devosia nitrariae</name>
    <dbReference type="NCBI Taxonomy" id="2071872"/>
    <lineage>
        <taxon>Bacteria</taxon>
        <taxon>Pseudomonadati</taxon>
        <taxon>Pseudomonadota</taxon>
        <taxon>Alphaproteobacteria</taxon>
        <taxon>Hyphomicrobiales</taxon>
        <taxon>Devosiaceae</taxon>
        <taxon>Devosia</taxon>
    </lineage>
</organism>
<sequence>MSEQSRHDAWSAGESYDLYMGRWSRQVAPRFLDWLAPAEGLDWLEVGCGTGALSGEILARCTPASLTAIEPSEGFLAQARARVSDERARFLTGDAQALPVGDATNHMVVSGLVLNFVPDRATALAEMQRVARAGATIAFYVWDYPGGGMEFMRAFWQAAIALDPAVHDLAENRRFPFCTQEGLVGLAEAAGLAFVESARIEVPTMFRDFEDFWHPFTLGAGPAPGYCMSLAPDARQRLKEKLAADLPRASDGNIALKARAWAVRGTATR</sequence>